<sequence>MPECLNCGGSITKQYVRVFAPNGMDTVRVCPNCPGMVREGNSVREKKTSQ</sequence>
<comment type="caution">
    <text evidence="1">The sequence shown here is derived from an EMBL/GenBank/DDBJ whole genome shotgun (WGS) entry which is preliminary data.</text>
</comment>
<dbReference type="EMBL" id="AOMF01000055">
    <property type="protein sequence ID" value="EMA56375.1"/>
    <property type="molecule type" value="Genomic_DNA"/>
</dbReference>
<dbReference type="Proteomes" id="UP000011680">
    <property type="component" value="Unassembled WGS sequence"/>
</dbReference>
<gene>
    <name evidence="1" type="ORF">C451_02669</name>
</gene>
<reference evidence="1 2" key="1">
    <citation type="journal article" date="2014" name="PLoS Genet.">
        <title>Phylogenetically driven sequencing of extremely halophilic archaea reveals strategies for static and dynamic osmo-response.</title>
        <authorList>
            <person name="Becker E.A."/>
            <person name="Seitzer P.M."/>
            <person name="Tritt A."/>
            <person name="Larsen D."/>
            <person name="Krusor M."/>
            <person name="Yao A.I."/>
            <person name="Wu D."/>
            <person name="Madern D."/>
            <person name="Eisen J.A."/>
            <person name="Darling A.E."/>
            <person name="Facciotti M.T."/>
        </authorList>
    </citation>
    <scope>NUCLEOTIDE SEQUENCE [LARGE SCALE GENOMIC DNA]</scope>
    <source>
        <strain evidence="1 2">JCM 13552</strain>
    </source>
</reference>
<dbReference type="InterPro" id="IPR055985">
    <property type="entry name" value="DUF7563"/>
</dbReference>
<dbReference type="AlphaFoldDB" id="M0NI80"/>
<evidence type="ECO:0000313" key="2">
    <source>
        <dbReference type="Proteomes" id="UP000011680"/>
    </source>
</evidence>
<evidence type="ECO:0008006" key="3">
    <source>
        <dbReference type="Google" id="ProtNLM"/>
    </source>
</evidence>
<protein>
    <recommendedName>
        <fullName evidence="3">Small CPxCG-related zinc finger protein</fullName>
    </recommendedName>
</protein>
<dbReference type="Pfam" id="PF24444">
    <property type="entry name" value="DUF7563"/>
    <property type="match status" value="1"/>
</dbReference>
<keyword evidence="2" id="KW-1185">Reference proteome</keyword>
<name>M0NI80_9EURY</name>
<evidence type="ECO:0000313" key="1">
    <source>
        <dbReference type="EMBL" id="EMA56375.1"/>
    </source>
</evidence>
<proteinExistence type="predicted"/>
<dbReference type="eggNOG" id="arCOG06428">
    <property type="taxonomic scope" value="Archaea"/>
</dbReference>
<accession>M0NI80</accession>
<organism evidence="1 2">
    <name type="scientific">Halococcus thailandensis JCM 13552</name>
    <dbReference type="NCBI Taxonomy" id="1227457"/>
    <lineage>
        <taxon>Archaea</taxon>
        <taxon>Methanobacteriati</taxon>
        <taxon>Methanobacteriota</taxon>
        <taxon>Stenosarchaea group</taxon>
        <taxon>Halobacteria</taxon>
        <taxon>Halobacteriales</taxon>
        <taxon>Halococcaceae</taxon>
        <taxon>Halococcus</taxon>
    </lineage>
</organism>